<comment type="caution">
    <text evidence="1">The sequence shown here is derived from an EMBL/GenBank/DDBJ whole genome shotgun (WGS) entry which is preliminary data.</text>
</comment>
<dbReference type="Proteomes" id="UP000192328">
    <property type="component" value="Unassembled WGS sequence"/>
</dbReference>
<keyword evidence="2" id="KW-1185">Reference proteome</keyword>
<proteinExistence type="predicted"/>
<dbReference type="EMBL" id="FWXZ01000001">
    <property type="protein sequence ID" value="SMC39521.1"/>
    <property type="molecule type" value="Genomic_DNA"/>
</dbReference>
<evidence type="ECO:0000313" key="2">
    <source>
        <dbReference type="Proteomes" id="UP000192328"/>
    </source>
</evidence>
<protein>
    <submittedName>
        <fullName evidence="1">Uncharacterized protein</fullName>
    </submittedName>
</protein>
<sequence length="151" mass="17154">MEKLAELKIGGREIPMYYSTYETIAIQRDIGCTAFQLKDKVFGVEKVDEDGDETLGNIRLNIVDDPEKMEKLAKLIRILGNAGLEEEGQEPDLTDKWILRHMRPSMLTIYAMTMMAVITAGNMMEARAEDNKGEETDVILEEEKAKKQPEN</sequence>
<evidence type="ECO:0000313" key="1">
    <source>
        <dbReference type="EMBL" id="SMC39521.1"/>
    </source>
</evidence>
<gene>
    <name evidence="1" type="ORF">SAMN06297397_0587</name>
</gene>
<organism evidence="1 2">
    <name type="scientific">Aristaeella lactis</name>
    <dbReference type="NCBI Taxonomy" id="3046383"/>
    <lineage>
        <taxon>Bacteria</taxon>
        <taxon>Bacillati</taxon>
        <taxon>Bacillota</taxon>
        <taxon>Clostridia</taxon>
        <taxon>Eubacteriales</taxon>
        <taxon>Aristaeellaceae</taxon>
        <taxon>Aristaeella</taxon>
    </lineage>
</organism>
<reference evidence="1" key="1">
    <citation type="submission" date="2017-04" db="EMBL/GenBank/DDBJ databases">
        <authorList>
            <person name="Varghese N."/>
            <person name="Submissions S."/>
        </authorList>
    </citation>
    <scope>NUCLEOTIDE SEQUENCE</scope>
    <source>
        <strain evidence="1">WTE2008</strain>
    </source>
</reference>
<accession>A0AC61PID8</accession>
<name>A0AC61PID8_9FIRM</name>